<comment type="caution">
    <text evidence="3">The sequence shown here is derived from an EMBL/GenBank/DDBJ whole genome shotgun (WGS) entry which is preliminary data.</text>
</comment>
<dbReference type="PANTHER" id="PTHR43861:SF3">
    <property type="entry name" value="PUTATIVE (AFU_ORTHOLOGUE AFUA_2G14390)-RELATED"/>
    <property type="match status" value="1"/>
</dbReference>
<dbReference type="Proteomes" id="UP000323632">
    <property type="component" value="Unassembled WGS sequence"/>
</dbReference>
<evidence type="ECO:0000259" key="2">
    <source>
        <dbReference type="Pfam" id="PF13649"/>
    </source>
</evidence>
<dbReference type="Gene3D" id="2.20.25.110">
    <property type="entry name" value="S-adenosyl-L-methionine-dependent methyltransferases"/>
    <property type="match status" value="1"/>
</dbReference>
<dbReference type="Gene3D" id="3.40.50.150">
    <property type="entry name" value="Vaccinia Virus protein VP39"/>
    <property type="match status" value="1"/>
</dbReference>
<dbReference type="InterPro" id="IPR029063">
    <property type="entry name" value="SAM-dependent_MTases_sf"/>
</dbReference>
<keyword evidence="1 3" id="KW-0808">Transferase</keyword>
<gene>
    <name evidence="3" type="ORF">F0919_07130</name>
</gene>
<protein>
    <submittedName>
        <fullName evidence="3">Class I SAM-dependent methyltransferase</fullName>
    </submittedName>
</protein>
<evidence type="ECO:0000313" key="3">
    <source>
        <dbReference type="EMBL" id="KAA5537441.1"/>
    </source>
</evidence>
<dbReference type="InterPro" id="IPR041698">
    <property type="entry name" value="Methyltransf_25"/>
</dbReference>
<dbReference type="AlphaFoldDB" id="A0A5M6CQ87"/>
<evidence type="ECO:0000313" key="4">
    <source>
        <dbReference type="Proteomes" id="UP000323632"/>
    </source>
</evidence>
<organism evidence="3 4">
    <name type="scientific">Taibaiella lutea</name>
    <dbReference type="NCBI Taxonomy" id="2608001"/>
    <lineage>
        <taxon>Bacteria</taxon>
        <taxon>Pseudomonadati</taxon>
        <taxon>Bacteroidota</taxon>
        <taxon>Chitinophagia</taxon>
        <taxon>Chitinophagales</taxon>
        <taxon>Chitinophagaceae</taxon>
        <taxon>Taibaiella</taxon>
    </lineage>
</organism>
<dbReference type="Pfam" id="PF13649">
    <property type="entry name" value="Methyltransf_25"/>
    <property type="match status" value="1"/>
</dbReference>
<keyword evidence="3" id="KW-0489">Methyltransferase</keyword>
<dbReference type="PANTHER" id="PTHR43861">
    <property type="entry name" value="TRANS-ACONITATE 2-METHYLTRANSFERASE-RELATED"/>
    <property type="match status" value="1"/>
</dbReference>
<evidence type="ECO:0000256" key="1">
    <source>
        <dbReference type="ARBA" id="ARBA00022679"/>
    </source>
</evidence>
<accession>A0A5M6CQ87</accession>
<dbReference type="RefSeq" id="WP_150032017.1">
    <property type="nucleotide sequence ID" value="NZ_VWSH01000001.1"/>
</dbReference>
<name>A0A5M6CQ87_9BACT</name>
<keyword evidence="4" id="KW-1185">Reference proteome</keyword>
<proteinExistence type="predicted"/>
<dbReference type="GO" id="GO:0032259">
    <property type="term" value="P:methylation"/>
    <property type="evidence" value="ECO:0007669"/>
    <property type="project" value="UniProtKB-KW"/>
</dbReference>
<sequence>MAAQKEWFENWFDSRFYPILYDNRDVEEASVFVKNLVDYLKIPANSKLVDIACGEGRFADQLASYGHQVTGLDLSEQRIEKAKELEQDNLSFYVHDMRFPFHINYFDYAFNFFTSFGYFDTARDNHMAAHAFASCLKHGGTLVVDYFNEQFVEQGLVPEEVIQKGDFTFHVRRYVDSGKIIKKIAVKDEEGLEHYYQERVSAFVLKDFETLFAKEGLKLKEHFGDYNLNPFDENTSPRLIMIFEKL</sequence>
<reference evidence="3 4" key="1">
    <citation type="submission" date="2019-09" db="EMBL/GenBank/DDBJ databases">
        <title>Genome sequence and assembly of Taibaiella sp.</title>
        <authorList>
            <person name="Chhetri G."/>
        </authorList>
    </citation>
    <scope>NUCLEOTIDE SEQUENCE [LARGE SCALE GENOMIC DNA]</scope>
    <source>
        <strain evidence="3 4">KVB11</strain>
    </source>
</reference>
<dbReference type="EMBL" id="VWSH01000001">
    <property type="protein sequence ID" value="KAA5537441.1"/>
    <property type="molecule type" value="Genomic_DNA"/>
</dbReference>
<feature type="domain" description="Methyltransferase" evidence="2">
    <location>
        <begin position="49"/>
        <end position="140"/>
    </location>
</feature>
<dbReference type="GO" id="GO:0008168">
    <property type="term" value="F:methyltransferase activity"/>
    <property type="evidence" value="ECO:0007669"/>
    <property type="project" value="UniProtKB-KW"/>
</dbReference>
<dbReference type="SUPFAM" id="SSF53335">
    <property type="entry name" value="S-adenosyl-L-methionine-dependent methyltransferases"/>
    <property type="match status" value="1"/>
</dbReference>
<dbReference type="CDD" id="cd02440">
    <property type="entry name" value="AdoMet_MTases"/>
    <property type="match status" value="1"/>
</dbReference>